<accession>A0A1I3P5M7</accession>
<keyword evidence="3" id="KW-1185">Reference proteome</keyword>
<feature type="domain" description="LysM" evidence="1">
    <location>
        <begin position="58"/>
        <end position="109"/>
    </location>
</feature>
<sequence>MMSVMTVHNRFAKKETRRARVGITRGQAIMFVVSFSLFFYLLTELVFASDANAVLPVKEVTVREGDSLWKLAIRYQEEAQMEVNELILAIQEVNELESVIIYPGQTLKIPVTSEEGL</sequence>
<proteinExistence type="predicted"/>
<evidence type="ECO:0000259" key="1">
    <source>
        <dbReference type="PROSITE" id="PS51782"/>
    </source>
</evidence>
<dbReference type="InterPro" id="IPR036779">
    <property type="entry name" value="LysM_dom_sf"/>
</dbReference>
<dbReference type="SUPFAM" id="SSF54106">
    <property type="entry name" value="LysM domain"/>
    <property type="match status" value="1"/>
</dbReference>
<dbReference type="CDD" id="cd00118">
    <property type="entry name" value="LysM"/>
    <property type="match status" value="1"/>
</dbReference>
<evidence type="ECO:0000313" key="3">
    <source>
        <dbReference type="Proteomes" id="UP000198915"/>
    </source>
</evidence>
<dbReference type="SMART" id="SM00257">
    <property type="entry name" value="LysM"/>
    <property type="match status" value="1"/>
</dbReference>
<dbReference type="RefSeq" id="WP_328211257.1">
    <property type="nucleotide sequence ID" value="NZ_JARTKD010000013.1"/>
</dbReference>
<evidence type="ECO:0000313" key="2">
    <source>
        <dbReference type="EMBL" id="SFJ16722.1"/>
    </source>
</evidence>
<dbReference type="PROSITE" id="PS51782">
    <property type="entry name" value="LYSM"/>
    <property type="match status" value="1"/>
</dbReference>
<protein>
    <submittedName>
        <fullName evidence="2">LysM domain-containing protein</fullName>
    </submittedName>
</protein>
<dbReference type="STRING" id="1884381.SAMN05518846_102262"/>
<dbReference type="Pfam" id="PF01476">
    <property type="entry name" value="LysM"/>
    <property type="match status" value="1"/>
</dbReference>
<dbReference type="AlphaFoldDB" id="A0A1I3P5M7"/>
<organism evidence="2 3">
    <name type="scientific">Brevibacillus centrosporus</name>
    <dbReference type="NCBI Taxonomy" id="54910"/>
    <lineage>
        <taxon>Bacteria</taxon>
        <taxon>Bacillati</taxon>
        <taxon>Bacillota</taxon>
        <taxon>Bacilli</taxon>
        <taxon>Bacillales</taxon>
        <taxon>Paenibacillaceae</taxon>
        <taxon>Brevibacillus</taxon>
    </lineage>
</organism>
<name>A0A1I3P5M7_9BACL</name>
<dbReference type="InterPro" id="IPR018392">
    <property type="entry name" value="LysM"/>
</dbReference>
<dbReference type="Gene3D" id="3.10.350.10">
    <property type="entry name" value="LysM domain"/>
    <property type="match status" value="1"/>
</dbReference>
<dbReference type="Proteomes" id="UP000198915">
    <property type="component" value="Unassembled WGS sequence"/>
</dbReference>
<dbReference type="EMBL" id="FORT01000002">
    <property type="protein sequence ID" value="SFJ16722.1"/>
    <property type="molecule type" value="Genomic_DNA"/>
</dbReference>
<reference evidence="3" key="1">
    <citation type="submission" date="2016-10" db="EMBL/GenBank/DDBJ databases">
        <authorList>
            <person name="Varghese N."/>
            <person name="Submissions S."/>
        </authorList>
    </citation>
    <scope>NUCLEOTIDE SEQUENCE [LARGE SCALE GENOMIC DNA]</scope>
    <source>
        <strain evidence="3">OK042</strain>
    </source>
</reference>
<gene>
    <name evidence="2" type="ORF">SAMN05518846_102262</name>
</gene>